<evidence type="ECO:0000313" key="2">
    <source>
        <dbReference type="Proteomes" id="UP000004259"/>
    </source>
</evidence>
<organism evidence="1 2">
    <name type="scientific">Ruminococcus albus 8</name>
    <dbReference type="NCBI Taxonomy" id="246199"/>
    <lineage>
        <taxon>Bacteria</taxon>
        <taxon>Bacillati</taxon>
        <taxon>Bacillota</taxon>
        <taxon>Clostridia</taxon>
        <taxon>Eubacteriales</taxon>
        <taxon>Oscillospiraceae</taxon>
        <taxon>Ruminococcus</taxon>
    </lineage>
</organism>
<protein>
    <submittedName>
        <fullName evidence="1">Uncharacterized protein</fullName>
    </submittedName>
</protein>
<accession>E9S8E8</accession>
<dbReference type="RefSeq" id="WP_002847268.1">
    <property type="nucleotide sequence ID" value="NZ_ADKM02000023.1"/>
</dbReference>
<dbReference type="Proteomes" id="UP000004259">
    <property type="component" value="Unassembled WGS sequence"/>
</dbReference>
<keyword evidence="2" id="KW-1185">Reference proteome</keyword>
<dbReference type="EMBL" id="ADKM02000023">
    <property type="protein sequence ID" value="EGC04454.1"/>
    <property type="molecule type" value="Genomic_DNA"/>
</dbReference>
<dbReference type="AlphaFoldDB" id="E9S8E8"/>
<comment type="caution">
    <text evidence="1">The sequence shown here is derived from an EMBL/GenBank/DDBJ whole genome shotgun (WGS) entry which is preliminary data.</text>
</comment>
<dbReference type="OrthoDB" id="1821996at2"/>
<reference evidence="1 2" key="1">
    <citation type="submission" date="2011-02" db="EMBL/GenBank/DDBJ databases">
        <authorList>
            <person name="Nelson K.E."/>
            <person name="Sutton G."/>
            <person name="Torralba M."/>
            <person name="Durkin S."/>
            <person name="Harkins D."/>
            <person name="Montgomery R."/>
            <person name="Ziemer C."/>
            <person name="Klaassens E."/>
            <person name="Ocuiv P."/>
            <person name="Morrison M."/>
        </authorList>
    </citation>
    <scope>NUCLEOTIDE SEQUENCE [LARGE SCALE GENOMIC DNA]</scope>
    <source>
        <strain evidence="1 2">8</strain>
    </source>
</reference>
<sequence>MVKNEVMMEHRGVDPSCFRRGKLRIHAEKADELKGITEIYMRALGENGAWDLATKSLEKSNVKIVDFKYNGTIAFMHEISKLRFPARYSIRTEWDI</sequence>
<gene>
    <name evidence="1" type="ORF">CUS_4852</name>
</gene>
<name>E9S8E8_RUMAL</name>
<evidence type="ECO:0000313" key="1">
    <source>
        <dbReference type="EMBL" id="EGC04454.1"/>
    </source>
</evidence>
<proteinExistence type="predicted"/>